<feature type="chain" id="PRO_5035828979" evidence="1">
    <location>
        <begin position="30"/>
        <end position="97"/>
    </location>
</feature>
<feature type="signal peptide" evidence="1">
    <location>
        <begin position="1"/>
        <end position="29"/>
    </location>
</feature>
<dbReference type="EMBL" id="CM029038">
    <property type="protein sequence ID" value="KAG2649482.1"/>
    <property type="molecule type" value="Genomic_DNA"/>
</dbReference>
<proteinExistence type="predicted"/>
<reference evidence="2" key="1">
    <citation type="submission" date="2020-05" db="EMBL/GenBank/DDBJ databases">
        <title>WGS assembly of Panicum virgatum.</title>
        <authorList>
            <person name="Lovell J.T."/>
            <person name="Jenkins J."/>
            <person name="Shu S."/>
            <person name="Juenger T.E."/>
            <person name="Schmutz J."/>
        </authorList>
    </citation>
    <scope>NUCLEOTIDE SEQUENCE</scope>
    <source>
        <strain evidence="2">AP13</strain>
    </source>
</reference>
<organism evidence="2 3">
    <name type="scientific">Panicum virgatum</name>
    <name type="common">Blackwell switchgrass</name>
    <dbReference type="NCBI Taxonomy" id="38727"/>
    <lineage>
        <taxon>Eukaryota</taxon>
        <taxon>Viridiplantae</taxon>
        <taxon>Streptophyta</taxon>
        <taxon>Embryophyta</taxon>
        <taxon>Tracheophyta</taxon>
        <taxon>Spermatophyta</taxon>
        <taxon>Magnoliopsida</taxon>
        <taxon>Liliopsida</taxon>
        <taxon>Poales</taxon>
        <taxon>Poaceae</taxon>
        <taxon>PACMAD clade</taxon>
        <taxon>Panicoideae</taxon>
        <taxon>Panicodae</taxon>
        <taxon>Paniceae</taxon>
        <taxon>Panicinae</taxon>
        <taxon>Panicum</taxon>
        <taxon>Panicum sect. Hiantes</taxon>
    </lineage>
</organism>
<dbReference type="AlphaFoldDB" id="A0A8T0WKI9"/>
<name>A0A8T0WKI9_PANVG</name>
<sequence length="97" mass="10238">MAVQLRRRPGLLALAVALLLLAATGGCLCRSVPSGGVQYSRALLSTPPAPPDTPAPRDSVPFPAADLPPLPAALPTSRLLRRPHAIIFSMYVYMDHG</sequence>
<comment type="caution">
    <text evidence="2">The sequence shown here is derived from an EMBL/GenBank/DDBJ whole genome shotgun (WGS) entry which is preliminary data.</text>
</comment>
<evidence type="ECO:0000256" key="1">
    <source>
        <dbReference type="SAM" id="SignalP"/>
    </source>
</evidence>
<protein>
    <submittedName>
        <fullName evidence="2">Uncharacterized protein</fullName>
    </submittedName>
</protein>
<keyword evidence="1" id="KW-0732">Signal</keyword>
<gene>
    <name evidence="2" type="ORF">PVAP13_1NG101900</name>
</gene>
<dbReference type="Proteomes" id="UP000823388">
    <property type="component" value="Chromosome 1N"/>
</dbReference>
<evidence type="ECO:0000313" key="3">
    <source>
        <dbReference type="Proteomes" id="UP000823388"/>
    </source>
</evidence>
<evidence type="ECO:0000313" key="2">
    <source>
        <dbReference type="EMBL" id="KAG2649482.1"/>
    </source>
</evidence>
<accession>A0A8T0WKI9</accession>
<keyword evidence="3" id="KW-1185">Reference proteome</keyword>
<dbReference type="PROSITE" id="PS51257">
    <property type="entry name" value="PROKAR_LIPOPROTEIN"/>
    <property type="match status" value="1"/>
</dbReference>